<dbReference type="PANTHER" id="PTHR34772:SF1">
    <property type="entry name" value="RNA-BINDING PROTEIN HFQ"/>
    <property type="match status" value="1"/>
</dbReference>
<dbReference type="GO" id="GO:0005829">
    <property type="term" value="C:cytosol"/>
    <property type="evidence" value="ECO:0007669"/>
    <property type="project" value="TreeGrafter"/>
</dbReference>
<proteinExistence type="predicted"/>
<evidence type="ECO:0000256" key="3">
    <source>
        <dbReference type="SAM" id="MobiDB-lite"/>
    </source>
</evidence>
<dbReference type="GO" id="GO:0043487">
    <property type="term" value="P:regulation of RNA stability"/>
    <property type="evidence" value="ECO:0007669"/>
    <property type="project" value="TreeGrafter"/>
</dbReference>
<dbReference type="OrthoDB" id="9799751at2"/>
<feature type="domain" description="Sm" evidence="4">
    <location>
        <begin position="111"/>
        <end position="171"/>
    </location>
</feature>
<name>A0A521BVH7_9BACT</name>
<evidence type="ECO:0000313" key="5">
    <source>
        <dbReference type="EMBL" id="SMO51178.1"/>
    </source>
</evidence>
<sequence length="171" mass="19489">MPSQSKSEKVKIWIKEYLSEFGEYNGTIEELSNLTNASPYIVKKVLKELEKEGFLKSESKRGKGLTIKLAESSEPQKEEEVAKVEEKEEKQKNVEEVEVKEKKEKEKKKSLQDRVLSSLLGKDVTVFLISGTRLEGKLLDFDNFTLSMTAPKGKSLVYKHAIATILYDVEE</sequence>
<dbReference type="Proteomes" id="UP000317315">
    <property type="component" value="Unassembled WGS sequence"/>
</dbReference>
<dbReference type="GO" id="GO:0003723">
    <property type="term" value="F:RNA binding"/>
    <property type="evidence" value="ECO:0007669"/>
    <property type="project" value="UniProtKB-KW"/>
</dbReference>
<protein>
    <submittedName>
        <fullName evidence="5">RNA chaperone Hfq</fullName>
    </submittedName>
</protein>
<dbReference type="InterPro" id="IPR036390">
    <property type="entry name" value="WH_DNA-bd_sf"/>
</dbReference>
<feature type="compositionally biased region" description="Basic and acidic residues" evidence="3">
    <location>
        <begin position="74"/>
        <end position="108"/>
    </location>
</feature>
<feature type="region of interest" description="Disordered" evidence="3">
    <location>
        <begin position="58"/>
        <end position="108"/>
    </location>
</feature>
<gene>
    <name evidence="5" type="ORF">SAMN06269117_10815</name>
</gene>
<keyword evidence="2" id="KW-0346">Stress response</keyword>
<evidence type="ECO:0000313" key="6">
    <source>
        <dbReference type="Proteomes" id="UP000317315"/>
    </source>
</evidence>
<keyword evidence="1" id="KW-0694">RNA-binding</keyword>
<dbReference type="SUPFAM" id="SSF50182">
    <property type="entry name" value="Sm-like ribonucleoproteins"/>
    <property type="match status" value="1"/>
</dbReference>
<dbReference type="PANTHER" id="PTHR34772">
    <property type="entry name" value="RNA-BINDING PROTEIN HFQ"/>
    <property type="match status" value="1"/>
</dbReference>
<dbReference type="GO" id="GO:0045974">
    <property type="term" value="P:regulation of translation, ncRNA-mediated"/>
    <property type="evidence" value="ECO:0007669"/>
    <property type="project" value="TreeGrafter"/>
</dbReference>
<dbReference type="InterPro" id="IPR047575">
    <property type="entry name" value="Sm"/>
</dbReference>
<dbReference type="Pfam" id="PF17209">
    <property type="entry name" value="Hfq"/>
    <property type="match status" value="1"/>
</dbReference>
<dbReference type="GO" id="GO:0006355">
    <property type="term" value="P:regulation of DNA-templated transcription"/>
    <property type="evidence" value="ECO:0007669"/>
    <property type="project" value="InterPro"/>
</dbReference>
<dbReference type="PROSITE" id="PS52002">
    <property type="entry name" value="SM"/>
    <property type="match status" value="1"/>
</dbReference>
<dbReference type="AlphaFoldDB" id="A0A521BVH7"/>
<dbReference type="RefSeq" id="WP_142934901.1">
    <property type="nucleotide sequence ID" value="NZ_FXTM01000008.1"/>
</dbReference>
<dbReference type="CDD" id="cd01716">
    <property type="entry name" value="Hfq"/>
    <property type="match status" value="1"/>
</dbReference>
<reference evidence="5 6" key="1">
    <citation type="submission" date="2017-05" db="EMBL/GenBank/DDBJ databases">
        <authorList>
            <person name="Varghese N."/>
            <person name="Submissions S."/>
        </authorList>
    </citation>
    <scope>NUCLEOTIDE SEQUENCE [LARGE SCALE GENOMIC DNA]</scope>
    <source>
        <strain evidence="5 6">DSM 16304</strain>
    </source>
</reference>
<organism evidence="5 6">
    <name type="scientific">Balnearium lithotrophicum</name>
    <dbReference type="NCBI Taxonomy" id="223788"/>
    <lineage>
        <taxon>Bacteria</taxon>
        <taxon>Pseudomonadati</taxon>
        <taxon>Aquificota</taxon>
        <taxon>Aquificia</taxon>
        <taxon>Desulfurobacteriales</taxon>
        <taxon>Desulfurobacteriaceae</taxon>
        <taxon>Balnearium</taxon>
    </lineage>
</organism>
<keyword evidence="6" id="KW-1185">Reference proteome</keyword>
<dbReference type="InterPro" id="IPR005001">
    <property type="entry name" value="Hfq"/>
</dbReference>
<evidence type="ECO:0000256" key="2">
    <source>
        <dbReference type="ARBA" id="ARBA00023016"/>
    </source>
</evidence>
<accession>A0A521BVH7</accession>
<evidence type="ECO:0000259" key="4">
    <source>
        <dbReference type="PROSITE" id="PS52002"/>
    </source>
</evidence>
<evidence type="ECO:0000256" key="1">
    <source>
        <dbReference type="ARBA" id="ARBA00022884"/>
    </source>
</evidence>
<dbReference type="EMBL" id="FXTM01000008">
    <property type="protein sequence ID" value="SMO51178.1"/>
    <property type="molecule type" value="Genomic_DNA"/>
</dbReference>
<dbReference type="SUPFAM" id="SSF46785">
    <property type="entry name" value="Winged helix' DNA-binding domain"/>
    <property type="match status" value="1"/>
</dbReference>
<dbReference type="InterPro" id="IPR010920">
    <property type="entry name" value="LSM_dom_sf"/>
</dbReference>
<dbReference type="Gene3D" id="2.30.30.100">
    <property type="match status" value="1"/>
</dbReference>